<proteinExistence type="predicted"/>
<keyword evidence="2" id="KW-1185">Reference proteome</keyword>
<dbReference type="EMBL" id="JBBPBM010000015">
    <property type="protein sequence ID" value="KAK8559085.1"/>
    <property type="molecule type" value="Genomic_DNA"/>
</dbReference>
<evidence type="ECO:0000313" key="2">
    <source>
        <dbReference type="Proteomes" id="UP001472677"/>
    </source>
</evidence>
<evidence type="ECO:0000313" key="1">
    <source>
        <dbReference type="EMBL" id="KAK8559085.1"/>
    </source>
</evidence>
<organism evidence="1 2">
    <name type="scientific">Hibiscus sabdariffa</name>
    <name type="common">roselle</name>
    <dbReference type="NCBI Taxonomy" id="183260"/>
    <lineage>
        <taxon>Eukaryota</taxon>
        <taxon>Viridiplantae</taxon>
        <taxon>Streptophyta</taxon>
        <taxon>Embryophyta</taxon>
        <taxon>Tracheophyta</taxon>
        <taxon>Spermatophyta</taxon>
        <taxon>Magnoliopsida</taxon>
        <taxon>eudicotyledons</taxon>
        <taxon>Gunneridae</taxon>
        <taxon>Pentapetalae</taxon>
        <taxon>rosids</taxon>
        <taxon>malvids</taxon>
        <taxon>Malvales</taxon>
        <taxon>Malvaceae</taxon>
        <taxon>Malvoideae</taxon>
        <taxon>Hibiscus</taxon>
    </lineage>
</organism>
<name>A0ABR2EEL6_9ROSI</name>
<reference evidence="1 2" key="1">
    <citation type="journal article" date="2024" name="G3 (Bethesda)">
        <title>Genome assembly of Hibiscus sabdariffa L. provides insights into metabolisms of medicinal natural products.</title>
        <authorList>
            <person name="Kim T."/>
        </authorList>
    </citation>
    <scope>NUCLEOTIDE SEQUENCE [LARGE SCALE GENOMIC DNA]</scope>
    <source>
        <strain evidence="1">TK-2024</strain>
        <tissue evidence="1">Old leaves</tissue>
    </source>
</reference>
<gene>
    <name evidence="1" type="ORF">V6N12_042370</name>
</gene>
<dbReference type="Proteomes" id="UP001472677">
    <property type="component" value="Unassembled WGS sequence"/>
</dbReference>
<protein>
    <submittedName>
        <fullName evidence="1">Uncharacterized protein</fullName>
    </submittedName>
</protein>
<sequence length="83" mass="8717">MQHTAFASAIDDQTTTTSVVVPDGPLQFVTTVATAKVTNTAHVSIVAEPITTISTKEIGTVTTSILDLDEEMGKKFVPTVSIP</sequence>
<accession>A0ABR2EEL6</accession>
<comment type="caution">
    <text evidence="1">The sequence shown here is derived from an EMBL/GenBank/DDBJ whole genome shotgun (WGS) entry which is preliminary data.</text>
</comment>